<keyword evidence="2" id="KW-1185">Reference proteome</keyword>
<reference evidence="2" key="1">
    <citation type="submission" date="2015-08" db="EMBL/GenBank/DDBJ databases">
        <title>Fjat-10028 dsm 16317.</title>
        <authorList>
            <person name="Liu B."/>
            <person name="Wang J."/>
            <person name="Zhu Y."/>
            <person name="Liu G."/>
            <person name="Chen Q."/>
            <person name="Chen Z."/>
            <person name="Lan J."/>
            <person name="Che J."/>
            <person name="Ge C."/>
            <person name="Shi H."/>
            <person name="Pan Z."/>
            <person name="Liu X."/>
        </authorList>
    </citation>
    <scope>NUCLEOTIDE SEQUENCE [LARGE SCALE GENOMIC DNA]</scope>
    <source>
        <strain evidence="2">DSM 16317</strain>
    </source>
</reference>
<dbReference type="GeneID" id="301137574"/>
<dbReference type="STRING" id="263475.AMD00_15880"/>
<dbReference type="AlphaFoldDB" id="A0A0M0LGG0"/>
<accession>A0A0M0LGG0</accession>
<protein>
    <recommendedName>
        <fullName evidence="3">YolD-like family protein</fullName>
    </recommendedName>
</protein>
<dbReference type="Proteomes" id="UP000036867">
    <property type="component" value="Unassembled WGS sequence"/>
</dbReference>
<dbReference type="InterPro" id="IPR014962">
    <property type="entry name" value="YolD"/>
</dbReference>
<gene>
    <name evidence="1" type="ORF">AMD00_15880</name>
</gene>
<proteinExistence type="predicted"/>
<comment type="caution">
    <text evidence="1">The sequence shown here is derived from an EMBL/GenBank/DDBJ whole genome shotgun (WGS) entry which is preliminary data.</text>
</comment>
<name>A0A0M0LGG0_9BACL</name>
<dbReference type="OrthoDB" id="1644322at2"/>
<evidence type="ECO:0008006" key="3">
    <source>
        <dbReference type="Google" id="ProtNLM"/>
    </source>
</evidence>
<evidence type="ECO:0000313" key="1">
    <source>
        <dbReference type="EMBL" id="KOO49798.1"/>
    </source>
</evidence>
<dbReference type="PATRIC" id="fig|263475.3.peg.4455"/>
<organism evidence="1 2">
    <name type="scientific">Viridibacillus arvi</name>
    <dbReference type="NCBI Taxonomy" id="263475"/>
    <lineage>
        <taxon>Bacteria</taxon>
        <taxon>Bacillati</taxon>
        <taxon>Bacillota</taxon>
        <taxon>Bacilli</taxon>
        <taxon>Bacillales</taxon>
        <taxon>Caryophanaceae</taxon>
        <taxon>Viridibacillus</taxon>
    </lineage>
</organism>
<dbReference type="Pfam" id="PF08863">
    <property type="entry name" value="YolD"/>
    <property type="match status" value="1"/>
</dbReference>
<dbReference type="RefSeq" id="WP_053417969.1">
    <property type="nucleotide sequence ID" value="NZ_JBCMHV010000009.1"/>
</dbReference>
<sequence length="113" mass="13413">MIRDRGSVKWVSMMLPEHVQQIRAWKHESEEELPNELTEWELEELQQTIQFAYDQKLIVTLKTMVEHNLSHYTGIITVLKTSTRELSLETDTTIRHIPLDAIYRAQLENNYCD</sequence>
<dbReference type="EMBL" id="LILB01000005">
    <property type="protein sequence ID" value="KOO49798.1"/>
    <property type="molecule type" value="Genomic_DNA"/>
</dbReference>
<evidence type="ECO:0000313" key="2">
    <source>
        <dbReference type="Proteomes" id="UP000036867"/>
    </source>
</evidence>